<evidence type="ECO:0000313" key="3">
    <source>
        <dbReference type="Proteomes" id="UP000182248"/>
    </source>
</evidence>
<sequence>MRTILMYVMLMCCSATIAQTAVVADLAAKVEETSQEMYVEDPVLQDPVSLNAALVWSNDKKQLAVVMKVRVLEGWHIYAYVPDSQPYLTAELKLSAPDGVTPIGE</sequence>
<dbReference type="AlphaFoldDB" id="A0A1K1M8C1"/>
<dbReference type="RefSeq" id="WP_139275952.1">
    <property type="nucleotide sequence ID" value="NZ_FPJE01000002.1"/>
</dbReference>
<dbReference type="STRING" id="1150368.SAMN02927921_00470"/>
<dbReference type="EMBL" id="FPJE01000002">
    <property type="protein sequence ID" value="SFW19376.1"/>
    <property type="molecule type" value="Genomic_DNA"/>
</dbReference>
<keyword evidence="1" id="KW-0732">Signal</keyword>
<feature type="chain" id="PRO_5012340130" evidence="1">
    <location>
        <begin position="21"/>
        <end position="105"/>
    </location>
</feature>
<gene>
    <name evidence="2" type="ORF">SAMN02927921_00470</name>
</gene>
<protein>
    <submittedName>
        <fullName evidence="2">Uncharacterized protein</fullName>
    </submittedName>
</protein>
<dbReference type="Proteomes" id="UP000182248">
    <property type="component" value="Unassembled WGS sequence"/>
</dbReference>
<accession>A0A1K1M8C1</accession>
<evidence type="ECO:0000256" key="1">
    <source>
        <dbReference type="SAM" id="SignalP"/>
    </source>
</evidence>
<reference evidence="2 3" key="1">
    <citation type="submission" date="2016-11" db="EMBL/GenBank/DDBJ databases">
        <authorList>
            <person name="Jaros S."/>
            <person name="Januszkiewicz K."/>
            <person name="Wedrychowicz H."/>
        </authorList>
    </citation>
    <scope>NUCLEOTIDE SEQUENCE [LARGE SCALE GENOMIC DNA]</scope>
    <source>
        <strain evidence="2 3">CGMCC 1.12145</strain>
    </source>
</reference>
<organism evidence="2 3">
    <name type="scientific">Sinomicrobium oceani</name>
    <dbReference type="NCBI Taxonomy" id="1150368"/>
    <lineage>
        <taxon>Bacteria</taxon>
        <taxon>Pseudomonadati</taxon>
        <taxon>Bacteroidota</taxon>
        <taxon>Flavobacteriia</taxon>
        <taxon>Flavobacteriales</taxon>
        <taxon>Flavobacteriaceae</taxon>
        <taxon>Sinomicrobium</taxon>
    </lineage>
</organism>
<name>A0A1K1M8C1_9FLAO</name>
<dbReference type="OrthoDB" id="1436592at2"/>
<proteinExistence type="predicted"/>
<feature type="signal peptide" evidence="1">
    <location>
        <begin position="1"/>
        <end position="20"/>
    </location>
</feature>
<keyword evidence="3" id="KW-1185">Reference proteome</keyword>
<evidence type="ECO:0000313" key="2">
    <source>
        <dbReference type="EMBL" id="SFW19376.1"/>
    </source>
</evidence>